<evidence type="ECO:0000313" key="2">
    <source>
        <dbReference type="EMBL" id="CRZ03081.1"/>
    </source>
</evidence>
<feature type="non-terminal residue" evidence="2">
    <location>
        <position position="1"/>
    </location>
</feature>
<name>A0A0H5QNW4_9EUKA</name>
<protein>
    <submittedName>
        <fullName evidence="2">Uncharacterized protein</fullName>
    </submittedName>
</protein>
<sequence>IMNYIACQESVIGNLTTELQKATRTLWRKVLNHANHELSIIELPLDCCHLAEQHLRDDDLDNALRENRLLRDEIMMKEREWNEINALTELALRRARRDLVSLREHHCRGQCIVPTFNSRDPLMSDSATEEDILNSVEGESPCDRMDSSQCAKHHDFGLGRHDQPPLLIPGNTNHILHETDESPT</sequence>
<feature type="compositionally biased region" description="Basic and acidic residues" evidence="1">
    <location>
        <begin position="175"/>
        <end position="184"/>
    </location>
</feature>
<proteinExistence type="predicted"/>
<reference evidence="2" key="1">
    <citation type="submission" date="2015-04" db="EMBL/GenBank/DDBJ databases">
        <title>The genome sequence of the plant pathogenic Rhizarian Plasmodiophora brassicae reveals insights in its biotrophic life cycle and the origin of chitin synthesis.</title>
        <authorList>
            <person name="Schwelm A."/>
            <person name="Fogelqvist J."/>
            <person name="Knaust A."/>
            <person name="Julke S."/>
            <person name="Lilja T."/>
            <person name="Dhandapani V."/>
            <person name="Bonilla-Rosso G."/>
            <person name="Karlsson M."/>
            <person name="Shevchenko A."/>
            <person name="Choi S.R."/>
            <person name="Kim H.G."/>
            <person name="Park J.Y."/>
            <person name="Lim Y.P."/>
            <person name="Ludwig-Muller J."/>
            <person name="Dixelius C."/>
        </authorList>
    </citation>
    <scope>NUCLEOTIDE SEQUENCE</scope>
    <source>
        <tissue evidence="2">Potato root galls</tissue>
    </source>
</reference>
<dbReference type="AlphaFoldDB" id="A0A0H5QNW4"/>
<accession>A0A0H5QNW4</accession>
<feature type="region of interest" description="Disordered" evidence="1">
    <location>
        <begin position="161"/>
        <end position="184"/>
    </location>
</feature>
<evidence type="ECO:0000256" key="1">
    <source>
        <dbReference type="SAM" id="MobiDB-lite"/>
    </source>
</evidence>
<dbReference type="EMBL" id="HACM01002639">
    <property type="protein sequence ID" value="CRZ03081.1"/>
    <property type="molecule type" value="Transcribed_RNA"/>
</dbReference>
<organism evidence="2">
    <name type="scientific">Spongospora subterranea</name>
    <dbReference type="NCBI Taxonomy" id="70186"/>
    <lineage>
        <taxon>Eukaryota</taxon>
        <taxon>Sar</taxon>
        <taxon>Rhizaria</taxon>
        <taxon>Endomyxa</taxon>
        <taxon>Phytomyxea</taxon>
        <taxon>Plasmodiophorida</taxon>
        <taxon>Plasmodiophoridae</taxon>
        <taxon>Spongospora</taxon>
    </lineage>
</organism>